<sequence length="193" mass="22943">MFNTYVKAQNVTSDLEKYQIKKDSVQLQTKQLKMIIYIILALDEQLPKKSSTFYFNAEKNESPNRFEATIKQNKILNLTNLTVKKKMKINNNKVQKVRLQRDLFGRMLAISMNANTNIDKIFTFPLIPVLIIRCKKRSSNTHRHLFDRRLLSNLLYERRIKNQIVTSNNKAREIQLNFERYFAPPIKNYERSL</sequence>
<accession>A0A232FKK5</accession>
<comment type="caution">
    <text evidence="1">The sequence shown here is derived from an EMBL/GenBank/DDBJ whole genome shotgun (WGS) entry which is preliminary data.</text>
</comment>
<evidence type="ECO:0000313" key="1">
    <source>
        <dbReference type="EMBL" id="OXU31264.1"/>
    </source>
</evidence>
<reference evidence="1 2" key="1">
    <citation type="journal article" date="2017" name="Curr. Biol.">
        <title>The Evolution of Venom by Co-option of Single-Copy Genes.</title>
        <authorList>
            <person name="Martinson E.O."/>
            <person name="Mrinalini"/>
            <person name="Kelkar Y.D."/>
            <person name="Chang C.H."/>
            <person name="Werren J.H."/>
        </authorList>
    </citation>
    <scope>NUCLEOTIDE SEQUENCE [LARGE SCALE GENOMIC DNA]</scope>
    <source>
        <strain evidence="1 2">Alberta</strain>
        <tissue evidence="1">Whole body</tissue>
    </source>
</reference>
<dbReference type="EMBL" id="NNAY01000073">
    <property type="protein sequence ID" value="OXU31264.1"/>
    <property type="molecule type" value="Genomic_DNA"/>
</dbReference>
<protein>
    <submittedName>
        <fullName evidence="1">Uncharacterized protein</fullName>
    </submittedName>
</protein>
<name>A0A232FKK5_9HYME</name>
<gene>
    <name evidence="1" type="ORF">TSAR_012166</name>
</gene>
<dbReference type="AlphaFoldDB" id="A0A232FKK5"/>
<keyword evidence="2" id="KW-1185">Reference proteome</keyword>
<dbReference type="Proteomes" id="UP000215335">
    <property type="component" value="Unassembled WGS sequence"/>
</dbReference>
<organism evidence="1 2">
    <name type="scientific">Trichomalopsis sarcophagae</name>
    <dbReference type="NCBI Taxonomy" id="543379"/>
    <lineage>
        <taxon>Eukaryota</taxon>
        <taxon>Metazoa</taxon>
        <taxon>Ecdysozoa</taxon>
        <taxon>Arthropoda</taxon>
        <taxon>Hexapoda</taxon>
        <taxon>Insecta</taxon>
        <taxon>Pterygota</taxon>
        <taxon>Neoptera</taxon>
        <taxon>Endopterygota</taxon>
        <taxon>Hymenoptera</taxon>
        <taxon>Apocrita</taxon>
        <taxon>Proctotrupomorpha</taxon>
        <taxon>Chalcidoidea</taxon>
        <taxon>Pteromalidae</taxon>
        <taxon>Pteromalinae</taxon>
        <taxon>Trichomalopsis</taxon>
    </lineage>
</organism>
<proteinExistence type="predicted"/>
<evidence type="ECO:0000313" key="2">
    <source>
        <dbReference type="Proteomes" id="UP000215335"/>
    </source>
</evidence>